<dbReference type="SUPFAM" id="SSF52833">
    <property type="entry name" value="Thioredoxin-like"/>
    <property type="match status" value="1"/>
</dbReference>
<accession>A0AAQ3R8J6</accession>
<dbReference type="Gene3D" id="1.20.1050.10">
    <property type="match status" value="1"/>
</dbReference>
<dbReference type="GO" id="GO:0005737">
    <property type="term" value="C:cytoplasm"/>
    <property type="evidence" value="ECO:0007669"/>
    <property type="project" value="InterPro"/>
</dbReference>
<evidence type="ECO:0000313" key="5">
    <source>
        <dbReference type="EMBL" id="WPG99625.1"/>
    </source>
</evidence>
<dbReference type="EMBL" id="CP138582">
    <property type="protein sequence ID" value="WPG99625.1"/>
    <property type="molecule type" value="Genomic_DNA"/>
</dbReference>
<dbReference type="SFLD" id="SFLDS00019">
    <property type="entry name" value="Glutathione_Transferase_(cytos"/>
    <property type="match status" value="1"/>
</dbReference>
<dbReference type="PRINTS" id="PR01625">
    <property type="entry name" value="GSTRNSFRASEO"/>
</dbReference>
<dbReference type="PANTHER" id="PTHR43968:SF6">
    <property type="entry name" value="GLUTATHIONE S-TRANSFERASE OMEGA"/>
    <property type="match status" value="1"/>
</dbReference>
<dbReference type="CDD" id="cd00570">
    <property type="entry name" value="GST_N_family"/>
    <property type="match status" value="1"/>
</dbReference>
<dbReference type="Pfam" id="PF13410">
    <property type="entry name" value="GST_C_2"/>
    <property type="match status" value="1"/>
</dbReference>
<dbReference type="PROSITE" id="PS50404">
    <property type="entry name" value="GST_NTER"/>
    <property type="match status" value="1"/>
</dbReference>
<dbReference type="Proteomes" id="UP001303373">
    <property type="component" value="Chromosome 3"/>
</dbReference>
<keyword evidence="6" id="KW-1185">Reference proteome</keyword>
<dbReference type="Gene3D" id="3.40.30.10">
    <property type="entry name" value="Glutaredoxin"/>
    <property type="match status" value="1"/>
</dbReference>
<gene>
    <name evidence="5" type="ORF">R9X50_00244300</name>
</gene>
<dbReference type="InterPro" id="IPR005442">
    <property type="entry name" value="GST_omega"/>
</dbReference>
<feature type="domain" description="GST C-terminal" evidence="4">
    <location>
        <begin position="130"/>
        <end position="266"/>
    </location>
</feature>
<evidence type="ECO:0000259" key="3">
    <source>
        <dbReference type="PROSITE" id="PS50404"/>
    </source>
</evidence>
<evidence type="ECO:0000256" key="2">
    <source>
        <dbReference type="SAM" id="MobiDB-lite"/>
    </source>
</evidence>
<dbReference type="SUPFAM" id="SSF47616">
    <property type="entry name" value="GST C-terminal domain-like"/>
    <property type="match status" value="1"/>
</dbReference>
<dbReference type="CDD" id="cd00299">
    <property type="entry name" value="GST_C_family"/>
    <property type="match status" value="1"/>
</dbReference>
<dbReference type="AlphaFoldDB" id="A0AAQ3R8J6"/>
<reference evidence="5 6" key="1">
    <citation type="submission" date="2023-11" db="EMBL/GenBank/DDBJ databases">
        <title>An acidophilic fungus is an integral part of prey digestion in a carnivorous sundew plant.</title>
        <authorList>
            <person name="Tsai I.J."/>
        </authorList>
    </citation>
    <scope>NUCLEOTIDE SEQUENCE [LARGE SCALE GENOMIC DNA]</scope>
    <source>
        <strain evidence="5">169a</strain>
    </source>
</reference>
<proteinExistence type="predicted"/>
<dbReference type="InterPro" id="IPR050983">
    <property type="entry name" value="GST_Omega/HSP26"/>
</dbReference>
<name>A0AAQ3R8J6_9PEZI</name>
<dbReference type="InterPro" id="IPR040079">
    <property type="entry name" value="Glutathione_S-Trfase"/>
</dbReference>
<sequence>MSTNGTANGPSHQELDSNQGGDATKKTYHKQATGEAWKTVQAHSAEKELKLYGSCFCPFVHRVWISLEHAGLDYQYIEVDVYRKPKLLLDINPRGLVPALRHGEWGCYESTVLMEYLEDLNHGRSLLPKDPKLRADSRLWSDHINRKIIPHFYRYLQAQEIKDQVQYANEMAEEIGKLVDAADTTGPYFTGSQLSFVDVQIAPWVVRLEKVLKPYRGWPDPEPGSRWEKWVRAIEQNEAVKKTTSDDQLYIDSYERYAENRPNTSEVEKAIKSGRGLP</sequence>
<feature type="region of interest" description="Disordered" evidence="2">
    <location>
        <begin position="1"/>
        <end position="28"/>
    </location>
</feature>
<dbReference type="GO" id="GO:0004364">
    <property type="term" value="F:glutathione transferase activity"/>
    <property type="evidence" value="ECO:0007669"/>
    <property type="project" value="InterPro"/>
</dbReference>
<dbReference type="PANTHER" id="PTHR43968">
    <property type="match status" value="1"/>
</dbReference>
<feature type="domain" description="GST N-terminal" evidence="3">
    <location>
        <begin position="47"/>
        <end position="125"/>
    </location>
</feature>
<dbReference type="SFLD" id="SFLDG00358">
    <property type="entry name" value="Main_(cytGST)"/>
    <property type="match status" value="1"/>
</dbReference>
<dbReference type="InterPro" id="IPR036282">
    <property type="entry name" value="Glutathione-S-Trfase_C_sf"/>
</dbReference>
<evidence type="ECO:0000256" key="1">
    <source>
        <dbReference type="ARBA" id="ARBA00023002"/>
    </source>
</evidence>
<organism evidence="5 6">
    <name type="scientific">Acrodontium crateriforme</name>
    <dbReference type="NCBI Taxonomy" id="150365"/>
    <lineage>
        <taxon>Eukaryota</taxon>
        <taxon>Fungi</taxon>
        <taxon>Dikarya</taxon>
        <taxon>Ascomycota</taxon>
        <taxon>Pezizomycotina</taxon>
        <taxon>Dothideomycetes</taxon>
        <taxon>Dothideomycetidae</taxon>
        <taxon>Mycosphaerellales</taxon>
        <taxon>Teratosphaeriaceae</taxon>
        <taxon>Acrodontium</taxon>
    </lineage>
</organism>
<evidence type="ECO:0000313" key="6">
    <source>
        <dbReference type="Proteomes" id="UP001303373"/>
    </source>
</evidence>
<dbReference type="InterPro" id="IPR036249">
    <property type="entry name" value="Thioredoxin-like_sf"/>
</dbReference>
<dbReference type="InterPro" id="IPR010987">
    <property type="entry name" value="Glutathione-S-Trfase_C-like"/>
</dbReference>
<dbReference type="PROSITE" id="PS50405">
    <property type="entry name" value="GST_CTER"/>
    <property type="match status" value="1"/>
</dbReference>
<dbReference type="GO" id="GO:0045174">
    <property type="term" value="F:glutathione dehydrogenase (ascorbate) activity"/>
    <property type="evidence" value="ECO:0007669"/>
    <property type="project" value="UniProtKB-ARBA"/>
</dbReference>
<dbReference type="InterPro" id="IPR004045">
    <property type="entry name" value="Glutathione_S-Trfase_N"/>
</dbReference>
<feature type="compositionally biased region" description="Polar residues" evidence="2">
    <location>
        <begin position="1"/>
        <end position="21"/>
    </location>
</feature>
<protein>
    <submittedName>
        <fullName evidence="5">Glutathione S-transferase</fullName>
    </submittedName>
</protein>
<dbReference type="Pfam" id="PF13417">
    <property type="entry name" value="GST_N_3"/>
    <property type="match status" value="1"/>
</dbReference>
<evidence type="ECO:0000259" key="4">
    <source>
        <dbReference type="PROSITE" id="PS50405"/>
    </source>
</evidence>
<keyword evidence="1" id="KW-0560">Oxidoreductase</keyword>